<feature type="non-terminal residue" evidence="2">
    <location>
        <position position="43"/>
    </location>
</feature>
<organism evidence="2">
    <name type="scientific">marine metagenome</name>
    <dbReference type="NCBI Taxonomy" id="408172"/>
    <lineage>
        <taxon>unclassified sequences</taxon>
        <taxon>metagenomes</taxon>
        <taxon>ecological metagenomes</taxon>
    </lineage>
</organism>
<keyword evidence="1" id="KW-1133">Transmembrane helix</keyword>
<reference evidence="2" key="1">
    <citation type="submission" date="2018-05" db="EMBL/GenBank/DDBJ databases">
        <authorList>
            <person name="Lanie J.A."/>
            <person name="Ng W.-L."/>
            <person name="Kazmierczak K.M."/>
            <person name="Andrzejewski T.M."/>
            <person name="Davidsen T.M."/>
            <person name="Wayne K.J."/>
            <person name="Tettelin H."/>
            <person name="Glass J.I."/>
            <person name="Rusch D."/>
            <person name="Podicherti R."/>
            <person name="Tsui H.-C.T."/>
            <person name="Winkler M.E."/>
        </authorList>
    </citation>
    <scope>NUCLEOTIDE SEQUENCE</scope>
</reference>
<sequence length="43" mass="4986">MISNIRILIKNLLKKVFLCLFLLPFFSFTIITPKFGDKIKVDG</sequence>
<evidence type="ECO:0000313" key="2">
    <source>
        <dbReference type="EMBL" id="SVD94454.1"/>
    </source>
</evidence>
<feature type="transmembrane region" description="Helical" evidence="1">
    <location>
        <begin position="12"/>
        <end position="31"/>
    </location>
</feature>
<proteinExistence type="predicted"/>
<accession>A0A382ZFZ0</accession>
<evidence type="ECO:0000256" key="1">
    <source>
        <dbReference type="SAM" id="Phobius"/>
    </source>
</evidence>
<dbReference type="EMBL" id="UINC01183614">
    <property type="protein sequence ID" value="SVD94454.1"/>
    <property type="molecule type" value="Genomic_DNA"/>
</dbReference>
<keyword evidence="1" id="KW-0472">Membrane</keyword>
<gene>
    <name evidence="2" type="ORF">METZ01_LOCUS447308</name>
</gene>
<name>A0A382ZFZ0_9ZZZZ</name>
<keyword evidence="1" id="KW-0812">Transmembrane</keyword>
<protein>
    <submittedName>
        <fullName evidence="2">Uncharacterized protein</fullName>
    </submittedName>
</protein>
<dbReference type="AlphaFoldDB" id="A0A382ZFZ0"/>